<dbReference type="AlphaFoldDB" id="Q337G0"/>
<protein>
    <submittedName>
        <fullName evidence="1">Uncharacterized protein</fullName>
    </submittedName>
</protein>
<gene>
    <name evidence="1" type="ORF">OSJNBa0078O01.24</name>
</gene>
<dbReference type="Proteomes" id="UP000000763">
    <property type="component" value="Chromosome 10"/>
</dbReference>
<reference evidence="2" key="1">
    <citation type="journal article" date="2005" name="Nature">
        <title>The map-based sequence of the rice genome.</title>
        <authorList>
            <consortium name="International rice genome sequencing project (IRGSP)"/>
            <person name="Matsumoto T."/>
            <person name="Wu J."/>
            <person name="Kanamori H."/>
            <person name="Katayose Y."/>
            <person name="Fujisawa M."/>
            <person name="Namiki N."/>
            <person name="Mizuno H."/>
            <person name="Yamamoto K."/>
            <person name="Antonio B.A."/>
            <person name="Baba T."/>
            <person name="Sakata K."/>
            <person name="Nagamura Y."/>
            <person name="Aoki H."/>
            <person name="Arikawa K."/>
            <person name="Arita K."/>
            <person name="Bito T."/>
            <person name="Chiden Y."/>
            <person name="Fujitsuka N."/>
            <person name="Fukunaka R."/>
            <person name="Hamada M."/>
            <person name="Harada C."/>
            <person name="Hayashi A."/>
            <person name="Hijishita S."/>
            <person name="Honda M."/>
            <person name="Hosokawa S."/>
            <person name="Ichikawa Y."/>
            <person name="Idonuma A."/>
            <person name="Iijima M."/>
            <person name="Ikeda M."/>
            <person name="Ikeno M."/>
            <person name="Ito K."/>
            <person name="Ito S."/>
            <person name="Ito T."/>
            <person name="Ito Y."/>
            <person name="Ito Y."/>
            <person name="Iwabuchi A."/>
            <person name="Kamiya K."/>
            <person name="Karasawa W."/>
            <person name="Kurita K."/>
            <person name="Katagiri S."/>
            <person name="Kikuta A."/>
            <person name="Kobayashi H."/>
            <person name="Kobayashi N."/>
            <person name="Machita K."/>
            <person name="Maehara T."/>
            <person name="Masukawa M."/>
            <person name="Mizubayashi T."/>
            <person name="Mukai Y."/>
            <person name="Nagasaki H."/>
            <person name="Nagata Y."/>
            <person name="Naito S."/>
            <person name="Nakashima M."/>
            <person name="Nakama Y."/>
            <person name="Nakamichi Y."/>
            <person name="Nakamura M."/>
            <person name="Meguro A."/>
            <person name="Negishi M."/>
            <person name="Ohta I."/>
            <person name="Ohta T."/>
            <person name="Okamoto M."/>
            <person name="Ono N."/>
            <person name="Saji S."/>
            <person name="Sakaguchi M."/>
            <person name="Sakai K."/>
            <person name="Shibata M."/>
            <person name="Shimokawa T."/>
            <person name="Song J."/>
            <person name="Takazaki Y."/>
            <person name="Terasawa K."/>
            <person name="Tsugane M."/>
            <person name="Tsuji K."/>
            <person name="Ueda S."/>
            <person name="Waki K."/>
            <person name="Yamagata H."/>
            <person name="Yamamoto M."/>
            <person name="Yamamoto S."/>
            <person name="Yamane H."/>
            <person name="Yoshiki S."/>
            <person name="Yoshihara R."/>
            <person name="Yukawa K."/>
            <person name="Zhong H."/>
            <person name="Yano M."/>
            <person name="Yuan Q."/>
            <person name="Ouyang S."/>
            <person name="Liu J."/>
            <person name="Jones K.M."/>
            <person name="Gansberger K."/>
            <person name="Moffat K."/>
            <person name="Hill J."/>
            <person name="Bera J."/>
            <person name="Fadrosh D."/>
            <person name="Jin S."/>
            <person name="Johri S."/>
            <person name="Kim M."/>
            <person name="Overton L."/>
            <person name="Reardon M."/>
            <person name="Tsitrin T."/>
            <person name="Vuong H."/>
            <person name="Weaver B."/>
            <person name="Ciecko A."/>
            <person name="Tallon L."/>
            <person name="Jackson J."/>
            <person name="Pai G."/>
            <person name="Aken S.V."/>
            <person name="Utterback T."/>
            <person name="Reidmuller S."/>
            <person name="Feldblyum T."/>
            <person name="Hsiao J."/>
            <person name="Zismann V."/>
            <person name="Iobst S."/>
            <person name="de Vazeille A.R."/>
            <person name="Buell C.R."/>
            <person name="Ying K."/>
            <person name="Li Y."/>
            <person name="Lu T."/>
            <person name="Huang Y."/>
            <person name="Zhao Q."/>
            <person name="Feng Q."/>
            <person name="Zhang L."/>
            <person name="Zhu J."/>
            <person name="Weng Q."/>
            <person name="Mu J."/>
            <person name="Lu Y."/>
            <person name="Fan D."/>
            <person name="Liu Y."/>
            <person name="Guan J."/>
            <person name="Zhang Y."/>
            <person name="Yu S."/>
            <person name="Liu X."/>
            <person name="Zhang Y."/>
            <person name="Hong G."/>
            <person name="Han B."/>
            <person name="Choisne N."/>
            <person name="Demange N."/>
            <person name="Orjeda G."/>
            <person name="Samain S."/>
            <person name="Cattolico L."/>
            <person name="Pelletier E."/>
            <person name="Couloux A."/>
            <person name="Segurens B."/>
            <person name="Wincker P."/>
            <person name="D'Hont A."/>
            <person name="Scarpelli C."/>
            <person name="Weissenbach J."/>
            <person name="Salanoubat M."/>
            <person name="Quetier F."/>
            <person name="Yu Y."/>
            <person name="Kim H.R."/>
            <person name="Rambo T."/>
            <person name="Currie J."/>
            <person name="Collura K."/>
            <person name="Luo M."/>
            <person name="Yang T."/>
            <person name="Ammiraju J.S.S."/>
            <person name="Engler F."/>
            <person name="Soderlund C."/>
            <person name="Wing R.A."/>
            <person name="Palmer L.E."/>
            <person name="de la Bastide M."/>
            <person name="Spiegel L."/>
            <person name="Nascimento L."/>
            <person name="Zutavern T."/>
            <person name="O'Shaughnessy A."/>
            <person name="Dike S."/>
            <person name="Dedhia N."/>
            <person name="Preston R."/>
            <person name="Balija V."/>
            <person name="McCombie W.R."/>
            <person name="Chow T."/>
            <person name="Chen H."/>
            <person name="Chung M."/>
            <person name="Chen C."/>
            <person name="Shaw J."/>
            <person name="Wu H."/>
            <person name="Hsiao K."/>
            <person name="Chao Y."/>
            <person name="Chu M."/>
            <person name="Cheng C."/>
            <person name="Hour A."/>
            <person name="Lee P."/>
            <person name="Lin S."/>
            <person name="Lin Y."/>
            <person name="Liou J."/>
            <person name="Liu S."/>
            <person name="Hsing Y."/>
            <person name="Raghuvanshi S."/>
            <person name="Mohanty A."/>
            <person name="Bharti A.K."/>
            <person name="Gaur A."/>
            <person name="Gupta V."/>
            <person name="Kumar D."/>
            <person name="Ravi V."/>
            <person name="Vij S."/>
            <person name="Kapur A."/>
            <person name="Khurana P."/>
            <person name="Khurana P."/>
            <person name="Khurana J.P."/>
            <person name="Tyagi A.K."/>
            <person name="Gaikwad K."/>
            <person name="Singh A."/>
            <person name="Dalal V."/>
            <person name="Srivastava S."/>
            <person name="Dixit A."/>
            <person name="Pal A.K."/>
            <person name="Ghazi I.A."/>
            <person name="Yadav M."/>
            <person name="Pandit A."/>
            <person name="Bhargava A."/>
            <person name="Sureshbabu K."/>
            <person name="Batra K."/>
            <person name="Sharma T.R."/>
            <person name="Mohapatra T."/>
            <person name="Singh N.K."/>
            <person name="Messing J."/>
            <person name="Nelson A.B."/>
            <person name="Fuks G."/>
            <person name="Kavchok S."/>
            <person name="Keizer G."/>
            <person name="Linton E."/>
            <person name="Llaca V."/>
            <person name="Song R."/>
            <person name="Tanyolac B."/>
            <person name="Young S."/>
            <person name="Ho-Il K."/>
            <person name="Hahn J.H."/>
            <person name="Sangsakoo G."/>
            <person name="Vanavichit A."/>
            <person name="de Mattos Luiz.A.T."/>
            <person name="Zimmer P.D."/>
            <person name="Malone G."/>
            <person name="Dellagostin O."/>
            <person name="de Oliveira A.C."/>
            <person name="Bevan M."/>
            <person name="Bancroft I."/>
            <person name="Minx P."/>
            <person name="Cordum H."/>
            <person name="Wilson R."/>
            <person name="Cheng Z."/>
            <person name="Jin W."/>
            <person name="Jiang J."/>
            <person name="Leong S.A."/>
            <person name="Iwama H."/>
            <person name="Gojobori T."/>
            <person name="Itoh T."/>
            <person name="Niimura Y."/>
            <person name="Fujii Y."/>
            <person name="Habara T."/>
            <person name="Sakai H."/>
            <person name="Sato Y."/>
            <person name="Wilson G."/>
            <person name="Kumar K."/>
            <person name="McCouch S."/>
            <person name="Juretic N."/>
            <person name="Hoen D."/>
            <person name="Wright S."/>
            <person name="Bruskiewich R."/>
            <person name="Bureau T."/>
            <person name="Miyao A."/>
            <person name="Hirochika H."/>
            <person name="Nishikawa T."/>
            <person name="Kadowaki K."/>
            <person name="Sugiura M."/>
            <person name="Burr B."/>
            <person name="Sasaki T."/>
        </authorList>
    </citation>
    <scope>NUCLEOTIDE SEQUENCE [LARGE SCALE GENOMIC DNA]</scope>
    <source>
        <strain evidence="2">cv. Nipponbare</strain>
    </source>
</reference>
<evidence type="ECO:0000313" key="1">
    <source>
        <dbReference type="EMBL" id="AAM93698.1"/>
    </source>
</evidence>
<organism evidence="1 2">
    <name type="scientific">Oryza sativa subsp. japonica</name>
    <name type="common">Rice</name>
    <dbReference type="NCBI Taxonomy" id="39947"/>
    <lineage>
        <taxon>Eukaryota</taxon>
        <taxon>Viridiplantae</taxon>
        <taxon>Streptophyta</taxon>
        <taxon>Embryophyta</taxon>
        <taxon>Tracheophyta</taxon>
        <taxon>Spermatophyta</taxon>
        <taxon>Magnoliopsida</taxon>
        <taxon>Liliopsida</taxon>
        <taxon>Poales</taxon>
        <taxon>Poaceae</taxon>
        <taxon>BOP clade</taxon>
        <taxon>Oryzoideae</taxon>
        <taxon>Oryzeae</taxon>
        <taxon>Oryzinae</taxon>
        <taxon>Oryza</taxon>
        <taxon>Oryza sativa</taxon>
    </lineage>
</organism>
<sequence>MTPGLRLASVYLANVVPVTAWAIVFWAVAGDAVAAVSAVKAAAHAPPPFWIRENLAARIPMVTLAVFEGEGIGKIRKTRLI</sequence>
<evidence type="ECO:0000313" key="2">
    <source>
        <dbReference type="Proteomes" id="UP000000763"/>
    </source>
</evidence>
<accession>Q337G0</accession>
<name>Q337G0_ORYSJ</name>
<dbReference type="EMBL" id="AC079888">
    <property type="protein sequence ID" value="AAM93698.1"/>
    <property type="molecule type" value="Genomic_DNA"/>
</dbReference>
<proteinExistence type="predicted"/>
<reference evidence="2" key="2">
    <citation type="journal article" date="2008" name="Nucleic Acids Res.">
        <title>The rice annotation project database (RAP-DB): 2008 update.</title>
        <authorList>
            <consortium name="The rice annotation project (RAP)"/>
        </authorList>
    </citation>
    <scope>GENOME REANNOTATION</scope>
    <source>
        <strain evidence="2">cv. Nipponbare</strain>
    </source>
</reference>